<accession>A0A3D9N3A5</accession>
<organism evidence="2 3">
    <name type="scientific">Winogradskyella pacifica</name>
    <dbReference type="NCBI Taxonomy" id="664642"/>
    <lineage>
        <taxon>Bacteria</taxon>
        <taxon>Pseudomonadati</taxon>
        <taxon>Bacteroidota</taxon>
        <taxon>Flavobacteriia</taxon>
        <taxon>Flavobacteriales</taxon>
        <taxon>Flavobacteriaceae</taxon>
        <taxon>Winogradskyella</taxon>
    </lineage>
</organism>
<dbReference type="SUPFAM" id="SSF53756">
    <property type="entry name" value="UDP-Glycosyltransferase/glycogen phosphorylase"/>
    <property type="match status" value="1"/>
</dbReference>
<keyword evidence="2" id="KW-0808">Transferase</keyword>
<dbReference type="OrthoDB" id="9790710at2"/>
<dbReference type="PANTHER" id="PTHR45947">
    <property type="entry name" value="SULFOQUINOVOSYL TRANSFERASE SQD2"/>
    <property type="match status" value="1"/>
</dbReference>
<gene>
    <name evidence="2" type="ORF">DFQ09_101272</name>
</gene>
<dbReference type="RefSeq" id="WP_115807793.1">
    <property type="nucleotide sequence ID" value="NZ_QREI01000001.1"/>
</dbReference>
<proteinExistence type="predicted"/>
<dbReference type="PANTHER" id="PTHR45947:SF3">
    <property type="entry name" value="SULFOQUINOVOSYL TRANSFERASE SQD2"/>
    <property type="match status" value="1"/>
</dbReference>
<dbReference type="GO" id="GO:0016757">
    <property type="term" value="F:glycosyltransferase activity"/>
    <property type="evidence" value="ECO:0007669"/>
    <property type="project" value="InterPro"/>
</dbReference>
<reference evidence="2 3" key="1">
    <citation type="submission" date="2018-07" db="EMBL/GenBank/DDBJ databases">
        <title>Genomic Encyclopedia of Type Strains, Phase III (KMG-III): the genomes of soil and plant-associated and newly described type strains.</title>
        <authorList>
            <person name="Whitman W."/>
        </authorList>
    </citation>
    <scope>NUCLEOTIDE SEQUENCE [LARGE SCALE GENOMIC DNA]</scope>
    <source>
        <strain evidence="2 3">CECT 7948</strain>
    </source>
</reference>
<dbReference type="InterPro" id="IPR050194">
    <property type="entry name" value="Glycosyltransferase_grp1"/>
</dbReference>
<name>A0A3D9N3A5_9FLAO</name>
<dbReference type="Proteomes" id="UP000256919">
    <property type="component" value="Unassembled WGS sequence"/>
</dbReference>
<evidence type="ECO:0000259" key="1">
    <source>
        <dbReference type="Pfam" id="PF00534"/>
    </source>
</evidence>
<sequence length="385" mass="44176">MSNRKKILITIDWFLPGTRSGGPVRSYANLIDHLNDDFEFYIITRNTDYGSTKSYENITPNSWVSLNAYTKVYYISPDRLSKSHFKSVFESIHFDVAYINGIYSYYFSILPIVLLKKFKKPIIISARGMLNPQAFSVKGKRKKLFLNVFKRLGFYNKVSFHATNLDEQAHIKSIIFRNSLVKVAPNLPRKSNLDIQLKLQKQSPTTFVNVGRISIEKGTLVMLSALQQLNKPLILDLYGPIYDPAYWEACKTIIKKLPNDIKVTYQGVLDSEQVPQVVNKYDFFVLLSEGENFGHAILEGLSVGCPVLISNCTPWKNLRSQYLGWDVNIKKESDIIEAWKEAIEMSNSDYLKWSKAAFQYAKNVINNPIVLEQNKALFLNPNNKE</sequence>
<dbReference type="EMBL" id="QREI01000001">
    <property type="protein sequence ID" value="REE27441.1"/>
    <property type="molecule type" value="Genomic_DNA"/>
</dbReference>
<dbReference type="AlphaFoldDB" id="A0A3D9N3A5"/>
<dbReference type="Gene3D" id="3.40.50.2000">
    <property type="entry name" value="Glycogen Phosphorylase B"/>
    <property type="match status" value="2"/>
</dbReference>
<keyword evidence="3" id="KW-1185">Reference proteome</keyword>
<protein>
    <submittedName>
        <fullName evidence="2">Glycosyltransferase involved in cell wall biosynthesis</fullName>
    </submittedName>
</protein>
<evidence type="ECO:0000313" key="3">
    <source>
        <dbReference type="Proteomes" id="UP000256919"/>
    </source>
</evidence>
<evidence type="ECO:0000313" key="2">
    <source>
        <dbReference type="EMBL" id="REE27441.1"/>
    </source>
</evidence>
<dbReference type="InterPro" id="IPR001296">
    <property type="entry name" value="Glyco_trans_1"/>
</dbReference>
<feature type="domain" description="Glycosyl transferase family 1" evidence="1">
    <location>
        <begin position="201"/>
        <end position="357"/>
    </location>
</feature>
<comment type="caution">
    <text evidence="2">The sequence shown here is derived from an EMBL/GenBank/DDBJ whole genome shotgun (WGS) entry which is preliminary data.</text>
</comment>
<dbReference type="Pfam" id="PF00534">
    <property type="entry name" value="Glycos_transf_1"/>
    <property type="match status" value="1"/>
</dbReference>